<accession>A0AA38JXV3</accession>
<proteinExistence type="predicted"/>
<dbReference type="Proteomes" id="UP001176059">
    <property type="component" value="Unassembled WGS sequence"/>
</dbReference>
<name>A0AA38JXV3_9AGAR</name>
<dbReference type="EMBL" id="JANVFO010000001">
    <property type="protein sequence ID" value="KAJ3737631.1"/>
    <property type="molecule type" value="Genomic_DNA"/>
</dbReference>
<feature type="compositionally biased region" description="Low complexity" evidence="1">
    <location>
        <begin position="152"/>
        <end position="164"/>
    </location>
</feature>
<evidence type="ECO:0000313" key="3">
    <source>
        <dbReference type="Proteomes" id="UP001176059"/>
    </source>
</evidence>
<reference evidence="2" key="1">
    <citation type="submission" date="2022-08" db="EMBL/GenBank/DDBJ databases">
        <authorList>
            <consortium name="DOE Joint Genome Institute"/>
            <person name="Min B."/>
            <person name="Sierra-Patev S."/>
            <person name="Naranjo-Ortiz M."/>
            <person name="Looney B."/>
            <person name="Konkel Z."/>
            <person name="Slot J.C."/>
            <person name="Sakamoto Y."/>
            <person name="Steenwyk J.L."/>
            <person name="Rokas A."/>
            <person name="Carro J."/>
            <person name="Camarero S."/>
            <person name="Ferreira P."/>
            <person name="Molpeceres G."/>
            <person name="Ruiz-duenas F.J."/>
            <person name="Serrano A."/>
            <person name="Henrissat B."/>
            <person name="Drula E."/>
            <person name="Hughes K.W."/>
            <person name="Mata J.L."/>
            <person name="Ishikawa N.K."/>
            <person name="Vargas-Isla R."/>
            <person name="Ushijima S."/>
            <person name="Smith C.A."/>
            <person name="Ahrendt S."/>
            <person name="Andreopoulos W."/>
            <person name="He G."/>
            <person name="LaButti K."/>
            <person name="Lipzen A."/>
            <person name="Ng V."/>
            <person name="Riley R."/>
            <person name="Sandor L."/>
            <person name="Barry K."/>
            <person name="Martinez A.T."/>
            <person name="Xiao Y."/>
            <person name="Gibbons J.G."/>
            <person name="Terashima K."/>
            <person name="Hibbett D.S."/>
            <person name="Grigoriev I.V."/>
        </authorList>
    </citation>
    <scope>NUCLEOTIDE SEQUENCE</scope>
    <source>
        <strain evidence="2">ET3784</strain>
    </source>
</reference>
<evidence type="ECO:0000313" key="2">
    <source>
        <dbReference type="EMBL" id="KAJ3737631.1"/>
    </source>
</evidence>
<protein>
    <submittedName>
        <fullName evidence="2">Uncharacterized protein</fullName>
    </submittedName>
</protein>
<feature type="compositionally biased region" description="Basic residues" evidence="1">
    <location>
        <begin position="165"/>
        <end position="175"/>
    </location>
</feature>
<sequence>MATYNRISLPPPPEVIIYRYNDKLVYVKPAMEYEEAVDLALQEFPILKTLTAEKESREHIAFYMMNSMHGRRENICISRSAWKPCVSRMLRGEIITIVVVNLDKEVATSSLQVEAPPQYLELPESSTVRQTRKSRSTPPHSNGGPSRSRQHSPAGSAESSGSSSTRRRRLWFRRC</sequence>
<reference evidence="2" key="2">
    <citation type="journal article" date="2023" name="Proc. Natl. Acad. Sci. U.S.A.">
        <title>A global phylogenomic analysis of the shiitake genus Lentinula.</title>
        <authorList>
            <person name="Sierra-Patev S."/>
            <person name="Min B."/>
            <person name="Naranjo-Ortiz M."/>
            <person name="Looney B."/>
            <person name="Konkel Z."/>
            <person name="Slot J.C."/>
            <person name="Sakamoto Y."/>
            <person name="Steenwyk J.L."/>
            <person name="Rokas A."/>
            <person name="Carro J."/>
            <person name="Camarero S."/>
            <person name="Ferreira P."/>
            <person name="Molpeceres G."/>
            <person name="Ruiz-Duenas F.J."/>
            <person name="Serrano A."/>
            <person name="Henrissat B."/>
            <person name="Drula E."/>
            <person name="Hughes K.W."/>
            <person name="Mata J.L."/>
            <person name="Ishikawa N.K."/>
            <person name="Vargas-Isla R."/>
            <person name="Ushijima S."/>
            <person name="Smith C.A."/>
            <person name="Donoghue J."/>
            <person name="Ahrendt S."/>
            <person name="Andreopoulos W."/>
            <person name="He G."/>
            <person name="LaButti K."/>
            <person name="Lipzen A."/>
            <person name="Ng V."/>
            <person name="Riley R."/>
            <person name="Sandor L."/>
            <person name="Barry K."/>
            <person name="Martinez A.T."/>
            <person name="Xiao Y."/>
            <person name="Gibbons J.G."/>
            <person name="Terashima K."/>
            <person name="Grigoriev I.V."/>
            <person name="Hibbett D."/>
        </authorList>
    </citation>
    <scope>NUCLEOTIDE SEQUENCE</scope>
    <source>
        <strain evidence="2">ET3784</strain>
    </source>
</reference>
<organism evidence="2 3">
    <name type="scientific">Lentinula guzmanii</name>
    <dbReference type="NCBI Taxonomy" id="2804957"/>
    <lineage>
        <taxon>Eukaryota</taxon>
        <taxon>Fungi</taxon>
        <taxon>Dikarya</taxon>
        <taxon>Basidiomycota</taxon>
        <taxon>Agaricomycotina</taxon>
        <taxon>Agaricomycetes</taxon>
        <taxon>Agaricomycetidae</taxon>
        <taxon>Agaricales</taxon>
        <taxon>Marasmiineae</taxon>
        <taxon>Omphalotaceae</taxon>
        <taxon>Lentinula</taxon>
    </lineage>
</organism>
<evidence type="ECO:0000256" key="1">
    <source>
        <dbReference type="SAM" id="MobiDB-lite"/>
    </source>
</evidence>
<feature type="region of interest" description="Disordered" evidence="1">
    <location>
        <begin position="121"/>
        <end position="175"/>
    </location>
</feature>
<feature type="compositionally biased region" description="Polar residues" evidence="1">
    <location>
        <begin position="136"/>
        <end position="147"/>
    </location>
</feature>
<gene>
    <name evidence="2" type="ORF">DFJ43DRAFT_1148757</name>
</gene>
<keyword evidence="3" id="KW-1185">Reference proteome</keyword>
<comment type="caution">
    <text evidence="2">The sequence shown here is derived from an EMBL/GenBank/DDBJ whole genome shotgun (WGS) entry which is preliminary data.</text>
</comment>
<dbReference type="AlphaFoldDB" id="A0AA38JXV3"/>